<evidence type="ECO:0000313" key="2">
    <source>
        <dbReference type="EMBL" id="RAL53908.1"/>
    </source>
</evidence>
<protein>
    <submittedName>
        <fullName evidence="2">Uncharacterized protein</fullName>
    </submittedName>
</protein>
<proteinExistence type="predicted"/>
<organism evidence="2 3">
    <name type="scientific">Cuscuta australis</name>
    <dbReference type="NCBI Taxonomy" id="267555"/>
    <lineage>
        <taxon>Eukaryota</taxon>
        <taxon>Viridiplantae</taxon>
        <taxon>Streptophyta</taxon>
        <taxon>Embryophyta</taxon>
        <taxon>Tracheophyta</taxon>
        <taxon>Spermatophyta</taxon>
        <taxon>Magnoliopsida</taxon>
        <taxon>eudicotyledons</taxon>
        <taxon>Gunneridae</taxon>
        <taxon>Pentapetalae</taxon>
        <taxon>asterids</taxon>
        <taxon>lamiids</taxon>
        <taxon>Solanales</taxon>
        <taxon>Convolvulaceae</taxon>
        <taxon>Cuscuteae</taxon>
        <taxon>Cuscuta</taxon>
        <taxon>Cuscuta subgen. Grammica</taxon>
        <taxon>Cuscuta sect. Cleistogrammica</taxon>
    </lineage>
</organism>
<comment type="caution">
    <text evidence="2">The sequence shown here is derived from an EMBL/GenBank/DDBJ whole genome shotgun (WGS) entry which is preliminary data.</text>
</comment>
<evidence type="ECO:0000313" key="3">
    <source>
        <dbReference type="Proteomes" id="UP000249390"/>
    </source>
</evidence>
<dbReference type="EMBL" id="NQVE01000015">
    <property type="protein sequence ID" value="RAL53908.1"/>
    <property type="molecule type" value="Genomic_DNA"/>
</dbReference>
<keyword evidence="3" id="KW-1185">Reference proteome</keyword>
<feature type="compositionally biased region" description="Basic residues" evidence="1">
    <location>
        <begin position="93"/>
        <end position="109"/>
    </location>
</feature>
<evidence type="ECO:0000256" key="1">
    <source>
        <dbReference type="SAM" id="MobiDB-lite"/>
    </source>
</evidence>
<gene>
    <name evidence="2" type="ORF">DM860_004379</name>
</gene>
<accession>A0A328EB49</accession>
<feature type="region of interest" description="Disordered" evidence="1">
    <location>
        <begin position="24"/>
        <end position="110"/>
    </location>
</feature>
<name>A0A328EB49_9ASTE</name>
<dbReference type="AlphaFoldDB" id="A0A328EB49"/>
<reference evidence="2 3" key="1">
    <citation type="submission" date="2018-06" db="EMBL/GenBank/DDBJ databases">
        <title>The Genome of Cuscuta australis (Dodder) Provides Insight into the Evolution of Plant Parasitism.</title>
        <authorList>
            <person name="Liu H."/>
        </authorList>
    </citation>
    <scope>NUCLEOTIDE SEQUENCE [LARGE SCALE GENOMIC DNA]</scope>
    <source>
        <strain evidence="3">cv. Yunnan</strain>
        <tissue evidence="2">Vines</tissue>
    </source>
</reference>
<feature type="compositionally biased region" description="Basic and acidic residues" evidence="1">
    <location>
        <begin position="67"/>
        <end position="76"/>
    </location>
</feature>
<sequence length="128" mass="14282">MGRFYLHTGFKVGSAFVRELESHVAINSDNGRPTEDAAQARLPERPEGSTASLAGWEGPKGGNRRPTRQELDDCGDKSGPARRGPLGFLHQTPHQRRRHHSPHPTTLRHPRIDSQATWCGNYYYNAGI</sequence>
<dbReference type="Proteomes" id="UP000249390">
    <property type="component" value="Unassembled WGS sequence"/>
</dbReference>